<dbReference type="AlphaFoldDB" id="A0A9D4EI65"/>
<keyword evidence="8" id="KW-0915">Sodium</keyword>
<feature type="transmembrane region" description="Helical" evidence="11">
    <location>
        <begin position="374"/>
        <end position="390"/>
    </location>
</feature>
<feature type="transmembrane region" description="Helical" evidence="11">
    <location>
        <begin position="235"/>
        <end position="260"/>
    </location>
</feature>
<feature type="transmembrane region" description="Helical" evidence="11">
    <location>
        <begin position="280"/>
        <end position="305"/>
    </location>
</feature>
<accession>A0A9D4EI65</accession>
<evidence type="ECO:0000313" key="12">
    <source>
        <dbReference type="EMBL" id="KAH3778545.1"/>
    </source>
</evidence>
<dbReference type="GO" id="GO:0089718">
    <property type="term" value="P:amino acid import across plasma membrane"/>
    <property type="evidence" value="ECO:0007669"/>
    <property type="project" value="TreeGrafter"/>
</dbReference>
<dbReference type="PANTHER" id="PTHR11616:SF321">
    <property type="entry name" value="SODIUM-DEPENDENT NUTRIENT AMINO ACID TRANSPORTER 1-RELATED"/>
    <property type="match status" value="1"/>
</dbReference>
<gene>
    <name evidence="12" type="ORF">DPMN_180010</name>
</gene>
<feature type="transmembrane region" description="Helical" evidence="11">
    <location>
        <begin position="448"/>
        <end position="472"/>
    </location>
</feature>
<dbReference type="PRINTS" id="PR00176">
    <property type="entry name" value="NANEUSMPORT"/>
</dbReference>
<reference evidence="12" key="1">
    <citation type="journal article" date="2019" name="bioRxiv">
        <title>The Genome of the Zebra Mussel, Dreissena polymorpha: A Resource for Invasive Species Research.</title>
        <authorList>
            <person name="McCartney M.A."/>
            <person name="Auch B."/>
            <person name="Kono T."/>
            <person name="Mallez S."/>
            <person name="Zhang Y."/>
            <person name="Obille A."/>
            <person name="Becker A."/>
            <person name="Abrahante J.E."/>
            <person name="Garbe J."/>
            <person name="Badalamenti J.P."/>
            <person name="Herman A."/>
            <person name="Mangelson H."/>
            <person name="Liachko I."/>
            <person name="Sullivan S."/>
            <person name="Sone E.D."/>
            <person name="Koren S."/>
            <person name="Silverstein K.A.T."/>
            <person name="Beckman K.B."/>
            <person name="Gohl D.M."/>
        </authorList>
    </citation>
    <scope>NUCLEOTIDE SEQUENCE</scope>
    <source>
        <strain evidence="12">Duluth1</strain>
        <tissue evidence="12">Whole animal</tissue>
    </source>
</reference>
<dbReference type="PROSITE" id="PS00610">
    <property type="entry name" value="NA_NEUROTRAN_SYMP_1"/>
    <property type="match status" value="1"/>
</dbReference>
<keyword evidence="7" id="KW-0325">Glycoprotein</keyword>
<evidence type="ECO:0000256" key="8">
    <source>
        <dbReference type="PIRSR" id="PIRSR600175-1"/>
    </source>
</evidence>
<feature type="binding site" evidence="8">
    <location>
        <position position="18"/>
    </location>
    <ligand>
        <name>Na(+)</name>
        <dbReference type="ChEBI" id="CHEBI:29101"/>
        <label>1</label>
    </ligand>
</feature>
<dbReference type="SUPFAM" id="SSF161070">
    <property type="entry name" value="SNF-like"/>
    <property type="match status" value="1"/>
</dbReference>
<dbReference type="EMBL" id="JAIWYP010000009">
    <property type="protein sequence ID" value="KAH3778545.1"/>
    <property type="molecule type" value="Genomic_DNA"/>
</dbReference>
<protein>
    <recommendedName>
        <fullName evidence="9">Transporter</fullName>
    </recommendedName>
</protein>
<evidence type="ECO:0000256" key="9">
    <source>
        <dbReference type="RuleBase" id="RU003732"/>
    </source>
</evidence>
<dbReference type="PANTHER" id="PTHR11616">
    <property type="entry name" value="SODIUM/CHLORIDE DEPENDENT TRANSPORTER"/>
    <property type="match status" value="1"/>
</dbReference>
<dbReference type="Proteomes" id="UP000828390">
    <property type="component" value="Unassembled WGS sequence"/>
</dbReference>
<feature type="transmembrane region" description="Helical" evidence="11">
    <location>
        <begin position="418"/>
        <end position="436"/>
    </location>
</feature>
<feature type="transmembrane region" description="Helical" evidence="11">
    <location>
        <begin position="84"/>
        <end position="112"/>
    </location>
</feature>
<dbReference type="GO" id="GO:0046872">
    <property type="term" value="F:metal ion binding"/>
    <property type="evidence" value="ECO:0007669"/>
    <property type="project" value="UniProtKB-KW"/>
</dbReference>
<name>A0A9D4EI65_DREPO</name>
<evidence type="ECO:0000256" key="1">
    <source>
        <dbReference type="ARBA" id="ARBA00004141"/>
    </source>
</evidence>
<dbReference type="OrthoDB" id="6581954at2759"/>
<keyword evidence="5 11" id="KW-1133">Transmembrane helix</keyword>
<sequence length="633" mass="70481">MTRQRWGRRIEFFLTTIGFSVGVGDLWRFPFLVMKNGGGAFLIPIVIFNVLGAMPIVYLEMLMGQYSQSGAVSVWRVCPIFKGVGYGTVIATFLFSIYYAVIIGWMLLYFVYSLFPKLPWASCDNEWNIRETCIVDRVAAATSNVTATTSPANVTSVLTTLAPTLSTVLNNATFSYDVGKSETAAEQFFKYKALRLSEGLEVLGGVNWPMFGCLVAIEALCFLCIFKGVKLSGKVVYFTVLGPFVMLFIFLVRGAILPGAVDGMKYYITPDLSKLKDTKIWAEACMQVFVSIGPGFGGMITFASYNKLNNNCVRDAVLVCLMDLLTGFTGGFVIFSVLGHVAYRSGLKISDFQQSGYGLGFIAYPEAANYLPPPQLWCALFFFMSIFLGIDSQFPNYEIVVTALKDEFPRLFQGKSTVMTLGVIMVAFLLAIPMVTEGGFYLLTLVDWYAATFSVTIFALIELLVMTYIYGVRNIDQNVFEMTGQRVPIIFKFCWYCLTPLLLLVTLGFTVYTYAPPAYKGYVYKPWAVGLGWVIAATSLVPIPVYAIYALYRTPGTLLERLKVNLRPNELWGPPADVRETESKHAQDRLPANEKSTITTSGTQYIEATNGVLMSKSDYENHFHDNPAFNTRL</sequence>
<evidence type="ECO:0000256" key="10">
    <source>
        <dbReference type="SAM" id="MobiDB-lite"/>
    </source>
</evidence>
<comment type="subcellular location">
    <subcellularLocation>
        <location evidence="1">Membrane</location>
        <topology evidence="1">Multi-pass membrane protein</topology>
    </subcellularLocation>
</comment>
<dbReference type="GO" id="GO:0005886">
    <property type="term" value="C:plasma membrane"/>
    <property type="evidence" value="ECO:0007669"/>
    <property type="project" value="TreeGrafter"/>
</dbReference>
<dbReference type="PROSITE" id="PS50267">
    <property type="entry name" value="NA_NEUROTRAN_SYMP_3"/>
    <property type="match status" value="1"/>
</dbReference>
<feature type="compositionally biased region" description="Basic and acidic residues" evidence="10">
    <location>
        <begin position="577"/>
        <end position="592"/>
    </location>
</feature>
<feature type="binding site" evidence="8">
    <location>
        <position position="391"/>
    </location>
    <ligand>
        <name>Na(+)</name>
        <dbReference type="ChEBI" id="CHEBI:29101"/>
        <label>1</label>
    </ligand>
</feature>
<keyword evidence="4 9" id="KW-0812">Transmembrane</keyword>
<evidence type="ECO:0000256" key="11">
    <source>
        <dbReference type="SAM" id="Phobius"/>
    </source>
</evidence>
<keyword evidence="3 9" id="KW-0813">Transport</keyword>
<dbReference type="InterPro" id="IPR000175">
    <property type="entry name" value="Na/ntran_symport"/>
</dbReference>
<evidence type="ECO:0000256" key="5">
    <source>
        <dbReference type="ARBA" id="ARBA00022989"/>
    </source>
</evidence>
<reference evidence="12" key="2">
    <citation type="submission" date="2020-11" db="EMBL/GenBank/DDBJ databases">
        <authorList>
            <person name="McCartney M.A."/>
            <person name="Auch B."/>
            <person name="Kono T."/>
            <person name="Mallez S."/>
            <person name="Becker A."/>
            <person name="Gohl D.M."/>
            <person name="Silverstein K.A.T."/>
            <person name="Koren S."/>
            <person name="Bechman K.B."/>
            <person name="Herman A."/>
            <person name="Abrahante J.E."/>
            <person name="Garbe J."/>
        </authorList>
    </citation>
    <scope>NUCLEOTIDE SEQUENCE</scope>
    <source>
        <strain evidence="12">Duluth1</strain>
        <tissue evidence="12">Whole animal</tissue>
    </source>
</reference>
<keyword evidence="8" id="KW-0479">Metal-binding</keyword>
<evidence type="ECO:0000256" key="6">
    <source>
        <dbReference type="ARBA" id="ARBA00023136"/>
    </source>
</evidence>
<dbReference type="InterPro" id="IPR037272">
    <property type="entry name" value="SNS_sf"/>
</dbReference>
<feature type="binding site" evidence="8">
    <location>
        <position position="392"/>
    </location>
    <ligand>
        <name>Na(+)</name>
        <dbReference type="ChEBI" id="CHEBI:29101"/>
        <label>1</label>
    </ligand>
</feature>
<evidence type="ECO:0000256" key="3">
    <source>
        <dbReference type="ARBA" id="ARBA00022448"/>
    </source>
</evidence>
<feature type="binding site" evidence="8">
    <location>
        <position position="21"/>
    </location>
    <ligand>
        <name>Na(+)</name>
        <dbReference type="ChEBI" id="CHEBI:29101"/>
        <label>1</label>
    </ligand>
</feature>
<keyword evidence="9" id="KW-0769">Symport</keyword>
<feature type="binding site" evidence="8">
    <location>
        <position position="291"/>
    </location>
    <ligand>
        <name>Na(+)</name>
        <dbReference type="ChEBI" id="CHEBI:29101"/>
        <label>1</label>
    </ligand>
</feature>
<feature type="transmembrane region" description="Helical" evidence="11">
    <location>
        <begin position="12"/>
        <end position="29"/>
    </location>
</feature>
<feature type="transmembrane region" description="Helical" evidence="11">
    <location>
        <begin position="41"/>
        <end position="63"/>
    </location>
</feature>
<evidence type="ECO:0000256" key="4">
    <source>
        <dbReference type="ARBA" id="ARBA00022692"/>
    </source>
</evidence>
<feature type="binding site" evidence="8">
    <location>
        <position position="388"/>
    </location>
    <ligand>
        <name>Na(+)</name>
        <dbReference type="ChEBI" id="CHEBI:29101"/>
        <label>1</label>
    </ligand>
</feature>
<evidence type="ECO:0000256" key="2">
    <source>
        <dbReference type="ARBA" id="ARBA00006459"/>
    </source>
</evidence>
<evidence type="ECO:0000313" key="13">
    <source>
        <dbReference type="Proteomes" id="UP000828390"/>
    </source>
</evidence>
<feature type="transmembrane region" description="Helical" evidence="11">
    <location>
        <begin position="206"/>
        <end position="226"/>
    </location>
</feature>
<comment type="caution">
    <text evidence="12">The sequence shown here is derived from an EMBL/GenBank/DDBJ whole genome shotgun (WGS) entry which is preliminary data.</text>
</comment>
<keyword evidence="13" id="KW-1185">Reference proteome</keyword>
<proteinExistence type="inferred from homology"/>
<feature type="region of interest" description="Disordered" evidence="10">
    <location>
        <begin position="575"/>
        <end position="594"/>
    </location>
</feature>
<dbReference type="GO" id="GO:0015179">
    <property type="term" value="F:L-amino acid transmembrane transporter activity"/>
    <property type="evidence" value="ECO:0007669"/>
    <property type="project" value="TreeGrafter"/>
</dbReference>
<feature type="transmembrane region" description="Helical" evidence="11">
    <location>
        <begin position="527"/>
        <end position="552"/>
    </location>
</feature>
<feature type="transmembrane region" description="Helical" evidence="11">
    <location>
        <begin position="493"/>
        <end position="515"/>
    </location>
</feature>
<organism evidence="12 13">
    <name type="scientific">Dreissena polymorpha</name>
    <name type="common">Zebra mussel</name>
    <name type="synonym">Mytilus polymorpha</name>
    <dbReference type="NCBI Taxonomy" id="45954"/>
    <lineage>
        <taxon>Eukaryota</taxon>
        <taxon>Metazoa</taxon>
        <taxon>Spiralia</taxon>
        <taxon>Lophotrochozoa</taxon>
        <taxon>Mollusca</taxon>
        <taxon>Bivalvia</taxon>
        <taxon>Autobranchia</taxon>
        <taxon>Heteroconchia</taxon>
        <taxon>Euheterodonta</taxon>
        <taxon>Imparidentia</taxon>
        <taxon>Neoheterodontei</taxon>
        <taxon>Myida</taxon>
        <taxon>Dreissenoidea</taxon>
        <taxon>Dreissenidae</taxon>
        <taxon>Dreissena</taxon>
    </lineage>
</organism>
<keyword evidence="6 11" id="KW-0472">Membrane</keyword>
<dbReference type="GO" id="GO:0005283">
    <property type="term" value="F:amino acid:sodium symporter activity"/>
    <property type="evidence" value="ECO:0007669"/>
    <property type="project" value="TreeGrafter"/>
</dbReference>
<feature type="transmembrane region" description="Helical" evidence="11">
    <location>
        <begin position="317"/>
        <end position="343"/>
    </location>
</feature>
<evidence type="ECO:0000256" key="7">
    <source>
        <dbReference type="ARBA" id="ARBA00023180"/>
    </source>
</evidence>
<comment type="similarity">
    <text evidence="2 9">Belongs to the sodium:neurotransmitter symporter (SNF) (TC 2.A.22) family.</text>
</comment>
<dbReference type="Pfam" id="PF00209">
    <property type="entry name" value="SNF"/>
    <property type="match status" value="1"/>
</dbReference>